<evidence type="ECO:0000256" key="10">
    <source>
        <dbReference type="SAM" id="MobiDB-lite"/>
    </source>
</evidence>
<dbReference type="InterPro" id="IPR024079">
    <property type="entry name" value="MetalloPept_cat_dom_sf"/>
</dbReference>
<keyword evidence="3 8" id="KW-0479">Metal-binding</keyword>
<dbReference type="AlphaFoldDB" id="A0A8X6VSU3"/>
<dbReference type="EC" id="3.4.24.-" evidence="9"/>
<dbReference type="PRINTS" id="PR00480">
    <property type="entry name" value="ASTACIN"/>
</dbReference>
<organism evidence="12 13">
    <name type="scientific">Trichonephila clavipes</name>
    <name type="common">Golden silk orbweaver</name>
    <name type="synonym">Nephila clavipes</name>
    <dbReference type="NCBI Taxonomy" id="2585209"/>
    <lineage>
        <taxon>Eukaryota</taxon>
        <taxon>Metazoa</taxon>
        <taxon>Ecdysozoa</taxon>
        <taxon>Arthropoda</taxon>
        <taxon>Chelicerata</taxon>
        <taxon>Arachnida</taxon>
        <taxon>Araneae</taxon>
        <taxon>Araneomorphae</taxon>
        <taxon>Entelegynae</taxon>
        <taxon>Araneoidea</taxon>
        <taxon>Nephilidae</taxon>
        <taxon>Trichonephila</taxon>
    </lineage>
</organism>
<dbReference type="InterPro" id="IPR001506">
    <property type="entry name" value="Peptidase_M12A"/>
</dbReference>
<reference evidence="12" key="1">
    <citation type="submission" date="2020-08" db="EMBL/GenBank/DDBJ databases">
        <title>Multicomponent nature underlies the extraordinary mechanical properties of spider dragline silk.</title>
        <authorList>
            <person name="Kono N."/>
            <person name="Nakamura H."/>
            <person name="Mori M."/>
            <person name="Yoshida Y."/>
            <person name="Ohtoshi R."/>
            <person name="Malay A.D."/>
            <person name="Moran D.A.P."/>
            <person name="Tomita M."/>
            <person name="Numata K."/>
            <person name="Arakawa K."/>
        </authorList>
    </citation>
    <scope>NUCLEOTIDE SEQUENCE</scope>
</reference>
<feature type="binding site" evidence="8">
    <location>
        <position position="265"/>
    </location>
    <ligand>
        <name>Zn(2+)</name>
        <dbReference type="ChEBI" id="CHEBI:29105"/>
        <note>catalytic</note>
    </ligand>
</feature>
<evidence type="ECO:0000313" key="13">
    <source>
        <dbReference type="Proteomes" id="UP000887159"/>
    </source>
</evidence>
<dbReference type="SMART" id="SM00235">
    <property type="entry name" value="ZnMc"/>
    <property type="match status" value="1"/>
</dbReference>
<evidence type="ECO:0000313" key="12">
    <source>
        <dbReference type="EMBL" id="GFY21429.1"/>
    </source>
</evidence>
<dbReference type="SUPFAM" id="SSF55486">
    <property type="entry name" value="Metalloproteases ('zincins'), catalytic domain"/>
    <property type="match status" value="1"/>
</dbReference>
<name>A0A8X6VSU3_TRICX</name>
<keyword evidence="5 8" id="KW-0862">Zinc</keyword>
<dbReference type="EMBL" id="BMAU01021358">
    <property type="protein sequence ID" value="GFY21429.1"/>
    <property type="molecule type" value="Genomic_DNA"/>
</dbReference>
<evidence type="ECO:0000256" key="5">
    <source>
        <dbReference type="ARBA" id="ARBA00022833"/>
    </source>
</evidence>
<comment type="subunit">
    <text evidence="1">Monomer.</text>
</comment>
<dbReference type="PROSITE" id="PS51864">
    <property type="entry name" value="ASTACIN"/>
    <property type="match status" value="1"/>
</dbReference>
<evidence type="ECO:0000256" key="2">
    <source>
        <dbReference type="ARBA" id="ARBA00022670"/>
    </source>
</evidence>
<evidence type="ECO:0000256" key="9">
    <source>
        <dbReference type="RuleBase" id="RU361183"/>
    </source>
</evidence>
<feature type="region of interest" description="Disordered" evidence="10">
    <location>
        <begin position="167"/>
        <end position="209"/>
    </location>
</feature>
<comment type="cofactor">
    <cofactor evidence="8 9">
        <name>Zn(2+)</name>
        <dbReference type="ChEBI" id="CHEBI:29105"/>
    </cofactor>
    <text evidence="8 9">Binds 1 zinc ion per subunit.</text>
</comment>
<evidence type="ECO:0000256" key="7">
    <source>
        <dbReference type="ARBA" id="ARBA00025529"/>
    </source>
</evidence>
<dbReference type="PANTHER" id="PTHR10127:SF780">
    <property type="entry name" value="METALLOENDOPEPTIDASE"/>
    <property type="match status" value="1"/>
</dbReference>
<accession>A0A8X6VSU3</accession>
<protein>
    <recommendedName>
        <fullName evidence="9">Metalloendopeptidase</fullName>
        <ecNumber evidence="9">3.4.24.-</ecNumber>
    </recommendedName>
</protein>
<evidence type="ECO:0000256" key="3">
    <source>
        <dbReference type="ARBA" id="ARBA00022723"/>
    </source>
</evidence>
<dbReference type="Proteomes" id="UP000887159">
    <property type="component" value="Unassembled WGS sequence"/>
</dbReference>
<feature type="binding site" evidence="8">
    <location>
        <position position="255"/>
    </location>
    <ligand>
        <name>Zn(2+)</name>
        <dbReference type="ChEBI" id="CHEBI:29105"/>
        <note>catalytic</note>
    </ligand>
</feature>
<dbReference type="Pfam" id="PF01400">
    <property type="entry name" value="Astacin"/>
    <property type="match status" value="1"/>
</dbReference>
<feature type="domain" description="Peptidase M12A" evidence="11">
    <location>
        <begin position="139"/>
        <end position="289"/>
    </location>
</feature>
<evidence type="ECO:0000256" key="1">
    <source>
        <dbReference type="ARBA" id="ARBA00011245"/>
    </source>
</evidence>
<dbReference type="Gene3D" id="3.40.390.10">
    <property type="entry name" value="Collagenase (Catalytic Domain)"/>
    <property type="match status" value="1"/>
</dbReference>
<keyword evidence="2 8" id="KW-0645">Protease</keyword>
<feature type="binding site" evidence="8">
    <location>
        <position position="259"/>
    </location>
    <ligand>
        <name>Zn(2+)</name>
        <dbReference type="ChEBI" id="CHEBI:29105"/>
        <note>catalytic</note>
    </ligand>
</feature>
<sequence length="373" mass="42288">MRRTDVKLTRLRIGHTRYTHRHLLFGETAPECPSCKESWSQQLDNKLISVKPVIGSWPVMPMRRTDIKLTRLRIGHTRLTHRHLLFAEHVPECPSCNVSYTVHHILIDCPVFNNYRITFFNSSHLTLPDLVGEIPILRKAYRLCPTKALWPANLIIVLIVSLGTDTTQTSKPRRKKRPPKNQSNTIKPKIEIKTAPHRPRKPAPTEYSTDEEDMIVYDEDEPEVNPKCYAHWGRIGGEQSVSLGLGCHDLGTVTHELLHAIGFEHEHNRSDRDDYITINWENIDVGAWDSLSSMSWLLHQLVYNPGCLVAPGGAWMGSCIAERGAFPRPLLVAESRASPAKLVLCNSKGILLLLSQKKFKISQNIDTTQNASI</sequence>
<dbReference type="InterPro" id="IPR006026">
    <property type="entry name" value="Peptidase_Metallo"/>
</dbReference>
<evidence type="ECO:0000256" key="4">
    <source>
        <dbReference type="ARBA" id="ARBA00022801"/>
    </source>
</evidence>
<comment type="caution">
    <text evidence="8">Lacks conserved residue(s) required for the propagation of feature annotation.</text>
</comment>
<comment type="caution">
    <text evidence="12">The sequence shown here is derived from an EMBL/GenBank/DDBJ whole genome shotgun (WGS) entry which is preliminary data.</text>
</comment>
<dbReference type="GO" id="GO:0008270">
    <property type="term" value="F:zinc ion binding"/>
    <property type="evidence" value="ECO:0007669"/>
    <property type="project" value="UniProtKB-UniRule"/>
</dbReference>
<keyword evidence="6 8" id="KW-0482">Metalloprotease</keyword>
<keyword evidence="4 8" id="KW-0378">Hydrolase</keyword>
<feature type="active site" evidence="8">
    <location>
        <position position="256"/>
    </location>
</feature>
<dbReference type="PANTHER" id="PTHR10127">
    <property type="entry name" value="DISCOIDIN, CUB, EGF, LAMININ , AND ZINC METALLOPROTEASE DOMAIN CONTAINING"/>
    <property type="match status" value="1"/>
</dbReference>
<comment type="function">
    <text evidence="7">Zinc metalloprotease. Provoques deadhesion of endothelial cells from cell cultures, and also degradation of fibronectin, fibrinogen and gelatin in vitro. Its role in the venom is not fully understood but it might act as a spreading factor that facilitates diffusion of other venom toxins. Alternatively, it might be involved in the proteolytic processing of other venom toxins or it might play a role in extra-oral digestion of prey.</text>
</comment>
<dbReference type="GO" id="GO:0006508">
    <property type="term" value="P:proteolysis"/>
    <property type="evidence" value="ECO:0007669"/>
    <property type="project" value="UniProtKB-KW"/>
</dbReference>
<dbReference type="GO" id="GO:0004222">
    <property type="term" value="F:metalloendopeptidase activity"/>
    <property type="evidence" value="ECO:0007669"/>
    <property type="project" value="UniProtKB-UniRule"/>
</dbReference>
<evidence type="ECO:0000256" key="8">
    <source>
        <dbReference type="PROSITE-ProRule" id="PRU01211"/>
    </source>
</evidence>
<evidence type="ECO:0000259" key="11">
    <source>
        <dbReference type="PROSITE" id="PS51864"/>
    </source>
</evidence>
<keyword evidence="13" id="KW-1185">Reference proteome</keyword>
<gene>
    <name evidence="12" type="primary">nas-13</name>
    <name evidence="12" type="ORF">TNCV_1165771</name>
</gene>
<proteinExistence type="predicted"/>
<evidence type="ECO:0000256" key="6">
    <source>
        <dbReference type="ARBA" id="ARBA00023049"/>
    </source>
</evidence>